<feature type="compositionally biased region" description="Polar residues" evidence="1">
    <location>
        <begin position="1"/>
        <end position="10"/>
    </location>
</feature>
<dbReference type="AlphaFoldDB" id="A0A7J0FYV4"/>
<accession>A0A7J0FYV4</accession>
<dbReference type="PANTHER" id="PTHR46033">
    <property type="entry name" value="PROTEIN MAIN-LIKE 2"/>
    <property type="match status" value="1"/>
</dbReference>
<dbReference type="PANTHER" id="PTHR46033:SF80">
    <property type="entry name" value="PROTEIN MAIN-LIKE 2-LIKE"/>
    <property type="match status" value="1"/>
</dbReference>
<evidence type="ECO:0000313" key="4">
    <source>
        <dbReference type="Proteomes" id="UP000585474"/>
    </source>
</evidence>
<gene>
    <name evidence="3" type="ORF">Acr_16g0004870</name>
</gene>
<protein>
    <recommendedName>
        <fullName evidence="2">Aminotransferase-like plant mobile domain-containing protein</fullName>
    </recommendedName>
</protein>
<dbReference type="GO" id="GO:0010073">
    <property type="term" value="P:meristem maintenance"/>
    <property type="evidence" value="ECO:0007669"/>
    <property type="project" value="InterPro"/>
</dbReference>
<sequence length="304" mass="34779">MARPSRSSPNHRGARSDHRRVPHMGRCPPPPGWCRYNVPEPPVIQMNHLGWYTHNGNLMLHRPGEGLPSILEEHEWQRGPFGLNDYFCAVVEERAPIEEEIPSTLLMELDSQLLSVLLPRWSTKTHTFVTSLGEFGPTLEDVDVSLCLKLLGEVDWEHYRFNGKEEGTLVSLQRGYTAACTCGMRWLEDGLLEDFPRPKYFTGPGIDFTLAAFLVLWLSRYVVDGRPQDGVNIFDCQLRSQGWYDVVTHLDTSILQMFVYEHFPNIAPISNVFAEVLEGSFERDLSGKYILNELGESIPRHQRQ</sequence>
<dbReference type="Proteomes" id="UP000585474">
    <property type="component" value="Unassembled WGS sequence"/>
</dbReference>
<dbReference type="Pfam" id="PF10536">
    <property type="entry name" value="PMD"/>
    <property type="match status" value="1"/>
</dbReference>
<organism evidence="3 4">
    <name type="scientific">Actinidia rufa</name>
    <dbReference type="NCBI Taxonomy" id="165716"/>
    <lineage>
        <taxon>Eukaryota</taxon>
        <taxon>Viridiplantae</taxon>
        <taxon>Streptophyta</taxon>
        <taxon>Embryophyta</taxon>
        <taxon>Tracheophyta</taxon>
        <taxon>Spermatophyta</taxon>
        <taxon>Magnoliopsida</taxon>
        <taxon>eudicotyledons</taxon>
        <taxon>Gunneridae</taxon>
        <taxon>Pentapetalae</taxon>
        <taxon>asterids</taxon>
        <taxon>Ericales</taxon>
        <taxon>Actinidiaceae</taxon>
        <taxon>Actinidia</taxon>
    </lineage>
</organism>
<evidence type="ECO:0000259" key="2">
    <source>
        <dbReference type="Pfam" id="PF10536"/>
    </source>
</evidence>
<evidence type="ECO:0000313" key="3">
    <source>
        <dbReference type="EMBL" id="GFZ03863.1"/>
    </source>
</evidence>
<dbReference type="EMBL" id="BJWL01000016">
    <property type="protein sequence ID" value="GFZ03863.1"/>
    <property type="molecule type" value="Genomic_DNA"/>
</dbReference>
<feature type="domain" description="Aminotransferase-like plant mobile" evidence="2">
    <location>
        <begin position="108"/>
        <end position="225"/>
    </location>
</feature>
<dbReference type="OrthoDB" id="1679068at2759"/>
<dbReference type="InterPro" id="IPR019557">
    <property type="entry name" value="AminoTfrase-like_pln_mobile"/>
</dbReference>
<reference evidence="3 4" key="1">
    <citation type="submission" date="2019-07" db="EMBL/GenBank/DDBJ databases">
        <title>De Novo Assembly of kiwifruit Actinidia rufa.</title>
        <authorList>
            <person name="Sugita-Konishi S."/>
            <person name="Sato K."/>
            <person name="Mori E."/>
            <person name="Abe Y."/>
            <person name="Kisaki G."/>
            <person name="Hamano K."/>
            <person name="Suezawa K."/>
            <person name="Otani M."/>
            <person name="Fukuda T."/>
            <person name="Manabe T."/>
            <person name="Gomi K."/>
            <person name="Tabuchi M."/>
            <person name="Akimitsu K."/>
            <person name="Kataoka I."/>
        </authorList>
    </citation>
    <scope>NUCLEOTIDE SEQUENCE [LARGE SCALE GENOMIC DNA]</scope>
    <source>
        <strain evidence="4">cv. Fuchu</strain>
    </source>
</reference>
<proteinExistence type="predicted"/>
<feature type="region of interest" description="Disordered" evidence="1">
    <location>
        <begin position="1"/>
        <end position="24"/>
    </location>
</feature>
<keyword evidence="4" id="KW-1185">Reference proteome</keyword>
<evidence type="ECO:0000256" key="1">
    <source>
        <dbReference type="SAM" id="MobiDB-lite"/>
    </source>
</evidence>
<name>A0A7J0FYV4_9ERIC</name>
<comment type="caution">
    <text evidence="3">The sequence shown here is derived from an EMBL/GenBank/DDBJ whole genome shotgun (WGS) entry which is preliminary data.</text>
</comment>
<dbReference type="InterPro" id="IPR044824">
    <property type="entry name" value="MAIN-like"/>
</dbReference>